<name>A0A0F9D287_9ZZZZ</name>
<evidence type="ECO:0000313" key="1">
    <source>
        <dbReference type="EMBL" id="KKL55664.1"/>
    </source>
</evidence>
<comment type="caution">
    <text evidence="1">The sequence shown here is derived from an EMBL/GenBank/DDBJ whole genome shotgun (WGS) entry which is preliminary data.</text>
</comment>
<proteinExistence type="predicted"/>
<dbReference type="EMBL" id="LAZR01030759">
    <property type="protein sequence ID" value="KKL55664.1"/>
    <property type="molecule type" value="Genomic_DNA"/>
</dbReference>
<organism evidence="1">
    <name type="scientific">marine sediment metagenome</name>
    <dbReference type="NCBI Taxonomy" id="412755"/>
    <lineage>
        <taxon>unclassified sequences</taxon>
        <taxon>metagenomes</taxon>
        <taxon>ecological metagenomes</taxon>
    </lineage>
</organism>
<accession>A0A0F9D287</accession>
<dbReference type="AlphaFoldDB" id="A0A0F9D287"/>
<reference evidence="1" key="1">
    <citation type="journal article" date="2015" name="Nature">
        <title>Complex archaea that bridge the gap between prokaryotes and eukaryotes.</title>
        <authorList>
            <person name="Spang A."/>
            <person name="Saw J.H."/>
            <person name="Jorgensen S.L."/>
            <person name="Zaremba-Niedzwiedzka K."/>
            <person name="Martijn J."/>
            <person name="Lind A.E."/>
            <person name="van Eijk R."/>
            <person name="Schleper C."/>
            <person name="Guy L."/>
            <person name="Ettema T.J."/>
        </authorList>
    </citation>
    <scope>NUCLEOTIDE SEQUENCE</scope>
</reference>
<gene>
    <name evidence="1" type="ORF">LCGC14_2253150</name>
</gene>
<protein>
    <submittedName>
        <fullName evidence="1">Uncharacterized protein</fullName>
    </submittedName>
</protein>
<sequence length="133" mass="15734">MLENLVKYNREVFESDIENEFKKFGPEYSWIAANWIDDWNFADNLRTFNKRKEHIKALPILEFIKKHYPIAYKKFITVLLKDKQGLVRDIIQAMHPTIDISGLVNIGPSADYVGPFSTVFTEIMKMYKYPVHF</sequence>